<name>A0AAV7DSL7_ARIFI</name>
<comment type="caution">
    <text evidence="2">The sequence shown here is derived from an EMBL/GenBank/DDBJ whole genome shotgun (WGS) entry which is preliminary data.</text>
</comment>
<dbReference type="Proteomes" id="UP000825729">
    <property type="component" value="Unassembled WGS sequence"/>
</dbReference>
<accession>A0AAV7DSL7</accession>
<evidence type="ECO:0000313" key="2">
    <source>
        <dbReference type="EMBL" id="KAG9438999.1"/>
    </source>
</evidence>
<evidence type="ECO:0000313" key="3">
    <source>
        <dbReference type="Proteomes" id="UP000825729"/>
    </source>
</evidence>
<keyword evidence="3" id="KW-1185">Reference proteome</keyword>
<feature type="compositionally biased region" description="Basic residues" evidence="1">
    <location>
        <begin position="61"/>
        <end position="73"/>
    </location>
</feature>
<feature type="compositionally biased region" description="Pro residues" evidence="1">
    <location>
        <begin position="48"/>
        <end position="60"/>
    </location>
</feature>
<reference evidence="2 3" key="1">
    <citation type="submission" date="2021-07" db="EMBL/GenBank/DDBJ databases">
        <title>The Aristolochia fimbriata genome: insights into angiosperm evolution, floral development and chemical biosynthesis.</title>
        <authorList>
            <person name="Jiao Y."/>
        </authorList>
    </citation>
    <scope>NUCLEOTIDE SEQUENCE [LARGE SCALE GENOMIC DNA]</scope>
    <source>
        <strain evidence="2">IBCAS-2021</strain>
        <tissue evidence="2">Leaf</tissue>
    </source>
</reference>
<sequence length="127" mass="14254">MYLHGNRIRTVPIKASLSGSRGDGGAAVWRSDFSRRRQQIRLKTVSLTPPPSLPSPARLPPHPRRQIPHGTRRPRHVILLDAPGATLTAGATSPNRTGYPTPNRFEVVPVRVTRLRKSRFRLFLLIQ</sequence>
<proteinExistence type="predicted"/>
<gene>
    <name evidence="2" type="ORF">H6P81_019164</name>
</gene>
<dbReference type="EMBL" id="JAINDJ010000008">
    <property type="protein sequence ID" value="KAG9438999.1"/>
    <property type="molecule type" value="Genomic_DNA"/>
</dbReference>
<feature type="region of interest" description="Disordered" evidence="1">
    <location>
        <begin position="41"/>
        <end position="73"/>
    </location>
</feature>
<organism evidence="2 3">
    <name type="scientific">Aristolochia fimbriata</name>
    <name type="common">White veined hardy Dutchman's pipe vine</name>
    <dbReference type="NCBI Taxonomy" id="158543"/>
    <lineage>
        <taxon>Eukaryota</taxon>
        <taxon>Viridiplantae</taxon>
        <taxon>Streptophyta</taxon>
        <taxon>Embryophyta</taxon>
        <taxon>Tracheophyta</taxon>
        <taxon>Spermatophyta</taxon>
        <taxon>Magnoliopsida</taxon>
        <taxon>Magnoliidae</taxon>
        <taxon>Piperales</taxon>
        <taxon>Aristolochiaceae</taxon>
        <taxon>Aristolochia</taxon>
    </lineage>
</organism>
<protein>
    <submittedName>
        <fullName evidence="2">Uncharacterized protein</fullName>
    </submittedName>
</protein>
<evidence type="ECO:0000256" key="1">
    <source>
        <dbReference type="SAM" id="MobiDB-lite"/>
    </source>
</evidence>
<dbReference type="AlphaFoldDB" id="A0AAV7DSL7"/>